<evidence type="ECO:0000313" key="4">
    <source>
        <dbReference type="Proteomes" id="UP000507222"/>
    </source>
</evidence>
<evidence type="ECO:0000256" key="1">
    <source>
        <dbReference type="SAM" id="SignalP"/>
    </source>
</evidence>
<keyword evidence="1" id="KW-0732">Signal</keyword>
<dbReference type="Proteomes" id="UP000507245">
    <property type="component" value="Unassembled WGS sequence"/>
</dbReference>
<feature type="chain" id="PRO_5033888941" evidence="1">
    <location>
        <begin position="21"/>
        <end position="180"/>
    </location>
</feature>
<name>A0A6J5TKY2_PRUAR</name>
<keyword evidence="5" id="KW-1185">Reference proteome</keyword>
<dbReference type="EMBL" id="CAEKDK010000001">
    <property type="protein sequence ID" value="CAB4263248.1"/>
    <property type="molecule type" value="Genomic_DNA"/>
</dbReference>
<reference evidence="2 4" key="2">
    <citation type="submission" date="2020-05" db="EMBL/GenBank/DDBJ databases">
        <authorList>
            <person name="Campoy J."/>
            <person name="Schneeberger K."/>
            <person name="Spophaly S."/>
        </authorList>
    </citation>
    <scope>NUCLEOTIDE SEQUENCE [LARGE SCALE GENOMIC DNA]</scope>
    <source>
        <strain evidence="2">PruArmRojPasFocal</strain>
    </source>
</reference>
<sequence>MVRSLAATPLLHLRLPLVISVPVHHASPEADFEDVTAPPSLPPRSCRRPSRNLHAAAAHFISPDDHFSSASYKAHYHDIVVQRPMLIEDNFSLSDLGIAFTHFITERRWTPLVQGLPLPNFSIVREFYANFSIVTSAIVPSPALVIRVRGIDIRLTEDSIVVALGLTSRRSPESNVLAPI</sequence>
<evidence type="ECO:0000313" key="2">
    <source>
        <dbReference type="EMBL" id="CAB4263248.1"/>
    </source>
</evidence>
<evidence type="ECO:0000313" key="3">
    <source>
        <dbReference type="EMBL" id="CAB4293967.1"/>
    </source>
</evidence>
<dbReference type="EMBL" id="CAEKKB010000001">
    <property type="protein sequence ID" value="CAB4293967.1"/>
    <property type="molecule type" value="Genomic_DNA"/>
</dbReference>
<feature type="signal peptide" evidence="1">
    <location>
        <begin position="1"/>
        <end position="20"/>
    </location>
</feature>
<reference evidence="5" key="1">
    <citation type="journal article" date="2020" name="Genome Biol.">
        <title>Gamete binning: chromosome-level and haplotype-resolved genome assembly enabled by high-throughput single-cell sequencing of gamete genomes.</title>
        <authorList>
            <person name="Campoy J.A."/>
            <person name="Sun H."/>
            <person name="Goel M."/>
            <person name="Jiao W.-B."/>
            <person name="Folz-Donahue K."/>
            <person name="Wang N."/>
            <person name="Rubio M."/>
            <person name="Liu C."/>
            <person name="Kukat C."/>
            <person name="Ruiz D."/>
            <person name="Huettel B."/>
            <person name="Schneeberger K."/>
        </authorList>
    </citation>
    <scope>NUCLEOTIDE SEQUENCE [LARGE SCALE GENOMIC DNA]</scope>
    <source>
        <strain evidence="5">cv. Rojo Pasion</strain>
    </source>
</reference>
<accession>A0A6J5TKY2</accession>
<proteinExistence type="predicted"/>
<protein>
    <submittedName>
        <fullName evidence="2">Uncharacterized protein</fullName>
    </submittedName>
</protein>
<evidence type="ECO:0000313" key="5">
    <source>
        <dbReference type="Proteomes" id="UP000507245"/>
    </source>
</evidence>
<dbReference type="Proteomes" id="UP000507222">
    <property type="component" value="Unassembled WGS sequence"/>
</dbReference>
<dbReference type="OrthoDB" id="1172952at2759"/>
<dbReference type="AlphaFoldDB" id="A0A6J5TKY2"/>
<organism evidence="2 4">
    <name type="scientific">Prunus armeniaca</name>
    <name type="common">Apricot</name>
    <name type="synonym">Armeniaca vulgaris</name>
    <dbReference type="NCBI Taxonomy" id="36596"/>
    <lineage>
        <taxon>Eukaryota</taxon>
        <taxon>Viridiplantae</taxon>
        <taxon>Streptophyta</taxon>
        <taxon>Embryophyta</taxon>
        <taxon>Tracheophyta</taxon>
        <taxon>Spermatophyta</taxon>
        <taxon>Magnoliopsida</taxon>
        <taxon>eudicotyledons</taxon>
        <taxon>Gunneridae</taxon>
        <taxon>Pentapetalae</taxon>
        <taxon>rosids</taxon>
        <taxon>fabids</taxon>
        <taxon>Rosales</taxon>
        <taxon>Rosaceae</taxon>
        <taxon>Amygdaloideae</taxon>
        <taxon>Amygdaleae</taxon>
        <taxon>Prunus</taxon>
    </lineage>
</organism>
<gene>
    <name evidence="2" type="ORF">CURHAP_LOCUS3291</name>
    <name evidence="3" type="ORF">ORAREDHAP_LOCUS3494</name>
</gene>